<proteinExistence type="predicted"/>
<organism evidence="1">
    <name type="scientific">marine sediment metagenome</name>
    <dbReference type="NCBI Taxonomy" id="412755"/>
    <lineage>
        <taxon>unclassified sequences</taxon>
        <taxon>metagenomes</taxon>
        <taxon>ecological metagenomes</taxon>
    </lineage>
</organism>
<reference evidence="1" key="1">
    <citation type="journal article" date="2014" name="Front. Microbiol.">
        <title>High frequency of phylogenetically diverse reductive dehalogenase-homologous genes in deep subseafloor sedimentary metagenomes.</title>
        <authorList>
            <person name="Kawai M."/>
            <person name="Futagami T."/>
            <person name="Toyoda A."/>
            <person name="Takaki Y."/>
            <person name="Nishi S."/>
            <person name="Hori S."/>
            <person name="Arai W."/>
            <person name="Tsubouchi T."/>
            <person name="Morono Y."/>
            <person name="Uchiyama I."/>
            <person name="Ito T."/>
            <person name="Fujiyama A."/>
            <person name="Inagaki F."/>
            <person name="Takami H."/>
        </authorList>
    </citation>
    <scope>NUCLEOTIDE SEQUENCE</scope>
    <source>
        <strain evidence="1">Expedition CK06-06</strain>
    </source>
</reference>
<protein>
    <submittedName>
        <fullName evidence="1">Uncharacterized protein</fullName>
    </submittedName>
</protein>
<sequence>NAIDLTYDSLNDELERIDAATDGVGKKIQLTPKNLVVGTGLRREGVEIIKSMLVPSDANNAINAIKDQYSLGLIVSAQISDAE</sequence>
<dbReference type="EMBL" id="BART01028105">
    <property type="protein sequence ID" value="GAH01129.1"/>
    <property type="molecule type" value="Genomic_DNA"/>
</dbReference>
<gene>
    <name evidence="1" type="ORF">S01H4_49638</name>
</gene>
<accession>X1D7S2</accession>
<dbReference type="AlphaFoldDB" id="X1D7S2"/>
<name>X1D7S2_9ZZZZ</name>
<evidence type="ECO:0000313" key="1">
    <source>
        <dbReference type="EMBL" id="GAH01129.1"/>
    </source>
</evidence>
<comment type="caution">
    <text evidence="1">The sequence shown here is derived from an EMBL/GenBank/DDBJ whole genome shotgun (WGS) entry which is preliminary data.</text>
</comment>
<feature type="non-terminal residue" evidence="1">
    <location>
        <position position="1"/>
    </location>
</feature>